<dbReference type="EMBL" id="DVIT01000014">
    <property type="protein sequence ID" value="HIS46640.1"/>
    <property type="molecule type" value="Genomic_DNA"/>
</dbReference>
<organism evidence="1 2">
    <name type="scientific">Candidatus Scybalocola faecigallinarum</name>
    <dbReference type="NCBI Taxonomy" id="2840941"/>
    <lineage>
        <taxon>Bacteria</taxon>
        <taxon>Bacillati</taxon>
        <taxon>Bacillota</taxon>
        <taxon>Clostridia</taxon>
        <taxon>Lachnospirales</taxon>
        <taxon>Lachnospiraceae</taxon>
        <taxon>Lachnospiraceae incertae sedis</taxon>
        <taxon>Candidatus Scybalocola (ex Gilroy et al. 2021)</taxon>
    </lineage>
</organism>
<accession>A0A9D1F2X7</accession>
<protein>
    <submittedName>
        <fullName evidence="1">Uncharacterized protein</fullName>
    </submittedName>
</protein>
<comment type="caution">
    <text evidence="1">The sequence shown here is derived from an EMBL/GenBank/DDBJ whole genome shotgun (WGS) entry which is preliminary data.</text>
</comment>
<name>A0A9D1F2X7_9FIRM</name>
<dbReference type="Proteomes" id="UP000823927">
    <property type="component" value="Unassembled WGS sequence"/>
</dbReference>
<reference evidence="1" key="2">
    <citation type="journal article" date="2021" name="PeerJ">
        <title>Extensive microbial diversity within the chicken gut microbiome revealed by metagenomics and culture.</title>
        <authorList>
            <person name="Gilroy R."/>
            <person name="Ravi A."/>
            <person name="Getino M."/>
            <person name="Pursley I."/>
            <person name="Horton D.L."/>
            <person name="Alikhan N.F."/>
            <person name="Baker D."/>
            <person name="Gharbi K."/>
            <person name="Hall N."/>
            <person name="Watson M."/>
            <person name="Adriaenssens E.M."/>
            <person name="Foster-Nyarko E."/>
            <person name="Jarju S."/>
            <person name="Secka A."/>
            <person name="Antonio M."/>
            <person name="Oren A."/>
            <person name="Chaudhuri R.R."/>
            <person name="La Ragione R."/>
            <person name="Hildebrand F."/>
            <person name="Pallen M.J."/>
        </authorList>
    </citation>
    <scope>NUCLEOTIDE SEQUENCE</scope>
    <source>
        <strain evidence="1">CHK178-757</strain>
    </source>
</reference>
<gene>
    <name evidence="1" type="ORF">IAB46_03595</name>
</gene>
<sequence>MSVGLVIEKQQFDSFNEVQLSKEAKEELMTRCGLLVRNGQERPGVEAGAAMALEHWLKAHYVLECTYAGDPVNAPKKLGFYLWEDGITLVREDKAQYRLLYLPGLKMAMGALADALWECGETEETQCLTLEQEAKDLQALNAVLKENAVDVPESTGIEAHLTGFCGSEAKVHFIIKNVSGRAWLCQYGQGYVYCGYFTRADLVNQVGQWLIQAHRQEIMAVLERRRDPDESY</sequence>
<evidence type="ECO:0000313" key="1">
    <source>
        <dbReference type="EMBL" id="HIS46640.1"/>
    </source>
</evidence>
<evidence type="ECO:0000313" key="2">
    <source>
        <dbReference type="Proteomes" id="UP000823927"/>
    </source>
</evidence>
<reference evidence="1" key="1">
    <citation type="submission" date="2020-10" db="EMBL/GenBank/DDBJ databases">
        <authorList>
            <person name="Gilroy R."/>
        </authorList>
    </citation>
    <scope>NUCLEOTIDE SEQUENCE</scope>
    <source>
        <strain evidence="1">CHK178-757</strain>
    </source>
</reference>
<dbReference type="AlphaFoldDB" id="A0A9D1F2X7"/>
<proteinExistence type="predicted"/>